<evidence type="ECO:0000256" key="6">
    <source>
        <dbReference type="SAM" id="SignalP"/>
    </source>
</evidence>
<dbReference type="CDD" id="cd18833">
    <property type="entry name" value="GH43_PcXyl-like"/>
    <property type="match status" value="1"/>
</dbReference>
<evidence type="ECO:0000259" key="7">
    <source>
        <dbReference type="Pfam" id="PF17851"/>
    </source>
</evidence>
<keyword evidence="9" id="KW-1185">Reference proteome</keyword>
<protein>
    <submittedName>
        <fullName evidence="8">Glycoside hydrolase family 43 protein</fullName>
    </submittedName>
</protein>
<dbReference type="OrthoDB" id="408373at2759"/>
<dbReference type="Gene3D" id="2.60.120.200">
    <property type="match status" value="1"/>
</dbReference>
<evidence type="ECO:0000313" key="8">
    <source>
        <dbReference type="EMBL" id="KAF2849844.1"/>
    </source>
</evidence>
<proteinExistence type="inferred from homology"/>
<dbReference type="InterPro" id="IPR051795">
    <property type="entry name" value="Glycosyl_Hydrlase_43"/>
</dbReference>
<organism evidence="8 9">
    <name type="scientific">Plenodomus tracheiphilus IPT5</name>
    <dbReference type="NCBI Taxonomy" id="1408161"/>
    <lineage>
        <taxon>Eukaryota</taxon>
        <taxon>Fungi</taxon>
        <taxon>Dikarya</taxon>
        <taxon>Ascomycota</taxon>
        <taxon>Pezizomycotina</taxon>
        <taxon>Dothideomycetes</taxon>
        <taxon>Pleosporomycetidae</taxon>
        <taxon>Pleosporales</taxon>
        <taxon>Pleosporineae</taxon>
        <taxon>Leptosphaeriaceae</taxon>
        <taxon>Plenodomus</taxon>
    </lineage>
</organism>
<evidence type="ECO:0000256" key="3">
    <source>
        <dbReference type="ARBA" id="ARBA00023295"/>
    </source>
</evidence>
<dbReference type="PANTHER" id="PTHR42812:SF17">
    <property type="entry name" value="BETA-XYLOSIDASE C-TERMINAL CONCANAVALIN A-LIKE DOMAIN-CONTAINING PROTEIN-RELATED"/>
    <property type="match status" value="1"/>
</dbReference>
<dbReference type="PANTHER" id="PTHR42812">
    <property type="entry name" value="BETA-XYLOSIDASE"/>
    <property type="match status" value="1"/>
</dbReference>
<feature type="domain" description="Beta-xylosidase C-terminal Concanavalin A-like" evidence="7">
    <location>
        <begin position="363"/>
        <end position="591"/>
    </location>
</feature>
<dbReference type="SUPFAM" id="SSF75005">
    <property type="entry name" value="Arabinanase/levansucrase/invertase"/>
    <property type="match status" value="1"/>
</dbReference>
<dbReference type="Pfam" id="PF17851">
    <property type="entry name" value="GH43_C2"/>
    <property type="match status" value="1"/>
</dbReference>
<feature type="active site" description="Proton donor" evidence="4">
    <location>
        <position position="216"/>
    </location>
</feature>
<dbReference type="Proteomes" id="UP000799423">
    <property type="component" value="Unassembled WGS sequence"/>
</dbReference>
<gene>
    <name evidence="8" type="ORF">T440DRAFT_532777</name>
</gene>
<feature type="site" description="Important for catalytic activity, responsible for pKa modulation of the active site Glu and correct orientation of both the proton donor and substrate" evidence="5">
    <location>
        <position position="162"/>
    </location>
</feature>
<dbReference type="GO" id="GO:0004553">
    <property type="term" value="F:hydrolase activity, hydrolyzing O-glycosyl compounds"/>
    <property type="evidence" value="ECO:0007669"/>
    <property type="project" value="InterPro"/>
</dbReference>
<dbReference type="EMBL" id="MU006309">
    <property type="protein sequence ID" value="KAF2849844.1"/>
    <property type="molecule type" value="Genomic_DNA"/>
</dbReference>
<evidence type="ECO:0000256" key="4">
    <source>
        <dbReference type="PIRSR" id="PIRSR606710-1"/>
    </source>
</evidence>
<keyword evidence="2 8" id="KW-0378">Hydrolase</keyword>
<dbReference type="Pfam" id="PF04616">
    <property type="entry name" value="Glyco_hydro_43"/>
    <property type="match status" value="1"/>
</dbReference>
<feature type="chain" id="PRO_5025692678" evidence="6">
    <location>
        <begin position="24"/>
        <end position="606"/>
    </location>
</feature>
<dbReference type="AlphaFoldDB" id="A0A6A7B3Q0"/>
<evidence type="ECO:0000256" key="5">
    <source>
        <dbReference type="PIRSR" id="PIRSR606710-2"/>
    </source>
</evidence>
<dbReference type="SUPFAM" id="SSF49899">
    <property type="entry name" value="Concanavalin A-like lectins/glucanases"/>
    <property type="match status" value="1"/>
</dbReference>
<feature type="signal peptide" evidence="6">
    <location>
        <begin position="1"/>
        <end position="23"/>
    </location>
</feature>
<dbReference type="InterPro" id="IPR023296">
    <property type="entry name" value="Glyco_hydro_beta-prop_sf"/>
</dbReference>
<dbReference type="GO" id="GO:0005975">
    <property type="term" value="P:carbohydrate metabolic process"/>
    <property type="evidence" value="ECO:0007669"/>
    <property type="project" value="InterPro"/>
</dbReference>
<accession>A0A6A7B3Q0</accession>
<reference evidence="8" key="1">
    <citation type="submission" date="2020-01" db="EMBL/GenBank/DDBJ databases">
        <authorList>
            <consortium name="DOE Joint Genome Institute"/>
            <person name="Haridas S."/>
            <person name="Albert R."/>
            <person name="Binder M."/>
            <person name="Bloem J."/>
            <person name="Labutti K."/>
            <person name="Salamov A."/>
            <person name="Andreopoulos B."/>
            <person name="Baker S.E."/>
            <person name="Barry K."/>
            <person name="Bills G."/>
            <person name="Bluhm B.H."/>
            <person name="Cannon C."/>
            <person name="Castanera R."/>
            <person name="Culley D.E."/>
            <person name="Daum C."/>
            <person name="Ezra D."/>
            <person name="Gonzalez J.B."/>
            <person name="Henrissat B."/>
            <person name="Kuo A."/>
            <person name="Liang C."/>
            <person name="Lipzen A."/>
            <person name="Lutzoni F."/>
            <person name="Magnuson J."/>
            <person name="Mondo S."/>
            <person name="Nolan M."/>
            <person name="Ohm R."/>
            <person name="Pangilinan J."/>
            <person name="Park H.-J."/>
            <person name="Ramirez L."/>
            <person name="Alfaro M."/>
            <person name="Sun H."/>
            <person name="Tritt A."/>
            <person name="Yoshinaga Y."/>
            <person name="Zwiers L.-H."/>
            <person name="Turgeon B.G."/>
            <person name="Goodwin S.B."/>
            <person name="Spatafora J.W."/>
            <person name="Crous P.W."/>
            <person name="Grigoriev I.V."/>
        </authorList>
    </citation>
    <scope>NUCLEOTIDE SEQUENCE</scope>
    <source>
        <strain evidence="8">IPT5</strain>
    </source>
</reference>
<dbReference type="InterPro" id="IPR013320">
    <property type="entry name" value="ConA-like_dom_sf"/>
</dbReference>
<evidence type="ECO:0000256" key="1">
    <source>
        <dbReference type="ARBA" id="ARBA00009865"/>
    </source>
</evidence>
<keyword evidence="3" id="KW-0326">Glycosidase</keyword>
<name>A0A6A7B3Q0_9PLEO</name>
<dbReference type="InterPro" id="IPR041542">
    <property type="entry name" value="GH43_C2"/>
</dbReference>
<evidence type="ECO:0000256" key="2">
    <source>
        <dbReference type="ARBA" id="ARBA00022801"/>
    </source>
</evidence>
<feature type="active site" description="Proton acceptor" evidence="4">
    <location>
        <position position="41"/>
    </location>
</feature>
<dbReference type="Gene3D" id="2.115.10.20">
    <property type="entry name" value="Glycosyl hydrolase domain, family 43"/>
    <property type="match status" value="1"/>
</dbReference>
<keyword evidence="6" id="KW-0732">Signal</keyword>
<sequence>MLGIKSLTSLATLFLIGIECVRGQAFNSRWFNPILPGFHPDPSCIFHAPDETFYCASSSFNVFPGIPIHASKDLTNWRLIGHALNRESQLPELADSIGSTSGIWAPALRFHNDTFYLLTTMVQDKRADNDSSRWDNIIFSTTDLWDESKWSDAVHFGFNGYDVSPHWDEEGNSYVVGSHAWKVAYGIHLNRVDLKTGEVLGEWTNLWNGTGGIAPEGPHIFKKDGWYYLMIAEGGTGLLHMETMARSKSLYGPYEANPSNPILSNANTTEYFQAVGHADLFQDAKGQWWGVALAVRSGPEWKTFPMGRETVLYNVTWEPESWPVFQNPVQGEMRGWSLPGIMPTPGNGPFVDQGDKNITFAPNTTIPPHFVYWRPPIPENYAISPPSHPHTLRLLPSPLNLTGLDGNSPGPGGQTFIARRQVDTLFTFSFTLDYTPTIEGEEAGISLFLTQNHHARLGVVLLPVNASTTTTTTTTTNTNTTLLTPHFSFHAQSYIPVPKDITTPLPQTWLNKPLTLEIKTLNTTHYAFSAGPANNSKNNNNEDEPKTALREIALASGEMISWGFTGALLGAYATQNGGPGKTAAYVGEWVYEGRGQVRNHWNETGL</sequence>
<evidence type="ECO:0000313" key="9">
    <source>
        <dbReference type="Proteomes" id="UP000799423"/>
    </source>
</evidence>
<dbReference type="InterPro" id="IPR006710">
    <property type="entry name" value="Glyco_hydro_43"/>
</dbReference>
<comment type="similarity">
    <text evidence="1">Belongs to the glycosyl hydrolase 43 family.</text>
</comment>